<dbReference type="Proteomes" id="UP000488956">
    <property type="component" value="Unassembled WGS sequence"/>
</dbReference>
<dbReference type="InterPro" id="IPR036938">
    <property type="entry name" value="PAP2/HPO_sf"/>
</dbReference>
<dbReference type="OrthoDB" id="10030083at2759"/>
<proteinExistence type="inferred from homology"/>
<evidence type="ECO:0000313" key="20">
    <source>
        <dbReference type="Proteomes" id="UP000440367"/>
    </source>
</evidence>
<sequence>MNDYRVLDFGCVVIVYLLAFVCSSIDVYERPIPGVRIRLNSTTVVWALDPSIDHQKLAEEVPMWLALILVITIPVGANLIVNFVLPTFCQVRVIAHDTRDFLLSLFQSIALAQFVTQFTKNIIGRFRPSFYDMCGWKFEVVWDGVANLCTDEAGEKEGRRSFPSGHASSAWAGMLTLTLYLLGRSRLNCSNFDNSVLRRGRKTLMMALCCLPLLLAVWICVTRSIDNWHHYSDILAGSVIGAAAAIVSFNYNYGSIFSWEFAGLPIETIHEQLKQTQKVTDDKS</sequence>
<protein>
    <recommendedName>
        <fullName evidence="7">Phosphatidic acid phosphatase type 2/haloperoxidase domain-containing protein</fullName>
    </recommendedName>
</protein>
<evidence type="ECO:0000313" key="24">
    <source>
        <dbReference type="Proteomes" id="UP000476176"/>
    </source>
</evidence>
<dbReference type="Proteomes" id="UP000437068">
    <property type="component" value="Unassembled WGS sequence"/>
</dbReference>
<comment type="similarity">
    <text evidence="2">Belongs to the PA-phosphatase related phosphoesterase family.</text>
</comment>
<feature type="transmembrane region" description="Helical" evidence="6">
    <location>
        <begin position="231"/>
        <end position="251"/>
    </location>
</feature>
<dbReference type="SUPFAM" id="SSF48317">
    <property type="entry name" value="Acid phosphatase/Vanadium-dependent haloperoxidase"/>
    <property type="match status" value="1"/>
</dbReference>
<feature type="domain" description="Phosphatidic acid phosphatase type 2/haloperoxidase" evidence="7">
    <location>
        <begin position="101"/>
        <end position="249"/>
    </location>
</feature>
<evidence type="ECO:0000313" key="16">
    <source>
        <dbReference type="EMBL" id="KAE9276843.1"/>
    </source>
</evidence>
<feature type="transmembrane region" description="Helical" evidence="6">
    <location>
        <begin position="204"/>
        <end position="225"/>
    </location>
</feature>
<dbReference type="EMBL" id="QXGA01003165">
    <property type="protein sequence ID" value="KAE9086724.1"/>
    <property type="molecule type" value="Genomic_DNA"/>
</dbReference>
<evidence type="ECO:0000313" key="14">
    <source>
        <dbReference type="EMBL" id="KAE9177119.1"/>
    </source>
</evidence>
<dbReference type="Proteomes" id="UP000440367">
    <property type="component" value="Unassembled WGS sequence"/>
</dbReference>
<gene>
    <name evidence="16" type="ORF">PF001_g25936</name>
    <name evidence="15" type="ORF">PF002_g27222</name>
    <name evidence="14" type="ORF">PF004_g25867</name>
    <name evidence="13" type="ORF">PF005_g26508</name>
    <name evidence="12" type="ORF">PF006_g25966</name>
    <name evidence="11" type="ORF">PF007_g26540</name>
    <name evidence="8" type="ORF">PF009_g27221</name>
    <name evidence="10" type="ORF">PF010_g26438</name>
    <name evidence="9" type="ORF">PF011_g25421</name>
</gene>
<dbReference type="Proteomes" id="UP000440732">
    <property type="component" value="Unassembled WGS sequence"/>
</dbReference>
<dbReference type="InterPro" id="IPR000326">
    <property type="entry name" value="PAP2/HPO"/>
</dbReference>
<dbReference type="GO" id="GO:0008195">
    <property type="term" value="F:phosphatidate phosphatase activity"/>
    <property type="evidence" value="ECO:0007669"/>
    <property type="project" value="TreeGrafter"/>
</dbReference>
<dbReference type="GO" id="GO:0006644">
    <property type="term" value="P:phospholipid metabolic process"/>
    <property type="evidence" value="ECO:0007669"/>
    <property type="project" value="InterPro"/>
</dbReference>
<keyword evidence="4 6" id="KW-1133">Transmembrane helix</keyword>
<evidence type="ECO:0000313" key="25">
    <source>
        <dbReference type="Proteomes" id="UP000488956"/>
    </source>
</evidence>
<dbReference type="Gene3D" id="1.20.144.10">
    <property type="entry name" value="Phosphatidic acid phosphatase type 2/haloperoxidase"/>
    <property type="match status" value="1"/>
</dbReference>
<keyword evidence="3 6" id="KW-0812">Transmembrane</keyword>
<dbReference type="EMBL" id="QXFW01003100">
    <property type="protein sequence ID" value="KAE8973008.1"/>
    <property type="molecule type" value="Genomic_DNA"/>
</dbReference>
<dbReference type="Proteomes" id="UP000429523">
    <property type="component" value="Unassembled WGS sequence"/>
</dbReference>
<organism evidence="11 22">
    <name type="scientific">Phytophthora fragariae</name>
    <dbReference type="NCBI Taxonomy" id="53985"/>
    <lineage>
        <taxon>Eukaryota</taxon>
        <taxon>Sar</taxon>
        <taxon>Stramenopiles</taxon>
        <taxon>Oomycota</taxon>
        <taxon>Peronosporomycetes</taxon>
        <taxon>Peronosporales</taxon>
        <taxon>Peronosporaceae</taxon>
        <taxon>Phytophthora</taxon>
    </lineage>
</organism>
<evidence type="ECO:0000313" key="9">
    <source>
        <dbReference type="EMBL" id="KAE8973008.1"/>
    </source>
</evidence>
<dbReference type="AlphaFoldDB" id="A0A6A3Q9L4"/>
<name>A0A6A3Q9L4_9STRA</name>
<evidence type="ECO:0000256" key="3">
    <source>
        <dbReference type="ARBA" id="ARBA00022692"/>
    </source>
</evidence>
<evidence type="ECO:0000313" key="18">
    <source>
        <dbReference type="Proteomes" id="UP000433483"/>
    </source>
</evidence>
<evidence type="ECO:0000313" key="15">
    <source>
        <dbReference type="EMBL" id="KAE9181604.1"/>
    </source>
</evidence>
<evidence type="ECO:0000313" key="23">
    <source>
        <dbReference type="Proteomes" id="UP000460718"/>
    </source>
</evidence>
<evidence type="ECO:0000313" key="21">
    <source>
        <dbReference type="Proteomes" id="UP000440732"/>
    </source>
</evidence>
<dbReference type="SMART" id="SM00014">
    <property type="entry name" value="acidPPc"/>
    <property type="match status" value="1"/>
</dbReference>
<dbReference type="EMBL" id="QXGC01003262">
    <property type="protein sequence ID" value="KAE9177119.1"/>
    <property type="molecule type" value="Genomic_DNA"/>
</dbReference>
<dbReference type="Proteomes" id="UP000441208">
    <property type="component" value="Unassembled WGS sequence"/>
</dbReference>
<dbReference type="Proteomes" id="UP000460718">
    <property type="component" value="Unassembled WGS sequence"/>
</dbReference>
<evidence type="ECO:0000313" key="17">
    <source>
        <dbReference type="Proteomes" id="UP000429523"/>
    </source>
</evidence>
<keyword evidence="5 6" id="KW-0472">Membrane</keyword>
<evidence type="ECO:0000313" key="12">
    <source>
        <dbReference type="EMBL" id="KAE9086724.1"/>
    </source>
</evidence>
<evidence type="ECO:0000256" key="2">
    <source>
        <dbReference type="ARBA" id="ARBA00008816"/>
    </source>
</evidence>
<dbReference type="Proteomes" id="UP000476176">
    <property type="component" value="Unassembled WGS sequence"/>
</dbReference>
<dbReference type="EMBL" id="QXGE01003137">
    <property type="protein sequence ID" value="KAE9276843.1"/>
    <property type="molecule type" value="Genomic_DNA"/>
</dbReference>
<keyword evidence="18" id="KW-1185">Reference proteome</keyword>
<dbReference type="EMBL" id="QXGB01003083">
    <property type="protein sequence ID" value="KAE9172887.1"/>
    <property type="molecule type" value="Genomic_DNA"/>
</dbReference>
<dbReference type="Pfam" id="PF01569">
    <property type="entry name" value="PAP2"/>
    <property type="match status" value="1"/>
</dbReference>
<feature type="transmembrane region" description="Helical" evidence="6">
    <location>
        <begin position="6"/>
        <end position="28"/>
    </location>
</feature>
<evidence type="ECO:0000256" key="1">
    <source>
        <dbReference type="ARBA" id="ARBA00004141"/>
    </source>
</evidence>
<dbReference type="GO" id="GO:0016020">
    <property type="term" value="C:membrane"/>
    <property type="evidence" value="ECO:0007669"/>
    <property type="project" value="UniProtKB-SubCell"/>
</dbReference>
<dbReference type="PANTHER" id="PTHR10165:SF35">
    <property type="entry name" value="RE23632P"/>
    <property type="match status" value="1"/>
</dbReference>
<dbReference type="Proteomes" id="UP000433483">
    <property type="component" value="Unassembled WGS sequence"/>
</dbReference>
<evidence type="ECO:0000313" key="10">
    <source>
        <dbReference type="EMBL" id="KAE9070040.1"/>
    </source>
</evidence>
<dbReference type="EMBL" id="QXGF01003068">
    <property type="protein sequence ID" value="KAE8922517.1"/>
    <property type="molecule type" value="Genomic_DNA"/>
</dbReference>
<feature type="transmembrane region" description="Helical" evidence="6">
    <location>
        <begin position="64"/>
        <end position="85"/>
    </location>
</feature>
<dbReference type="EMBL" id="QXFZ01003076">
    <property type="protein sequence ID" value="KAE9071488.1"/>
    <property type="molecule type" value="Genomic_DNA"/>
</dbReference>
<accession>A0A6A3Q9L4</accession>
<evidence type="ECO:0000256" key="6">
    <source>
        <dbReference type="SAM" id="Phobius"/>
    </source>
</evidence>
<evidence type="ECO:0000259" key="7">
    <source>
        <dbReference type="SMART" id="SM00014"/>
    </source>
</evidence>
<reference evidence="17 18" key="1">
    <citation type="submission" date="2018-08" db="EMBL/GenBank/DDBJ databases">
        <title>Genomic investigation of the strawberry pathogen Phytophthora fragariae indicates pathogenicity is determined by transcriptional variation in three key races.</title>
        <authorList>
            <person name="Adams T.M."/>
            <person name="Armitage A.D."/>
            <person name="Sobczyk M.K."/>
            <person name="Bates H.J."/>
            <person name="Dunwell J.M."/>
            <person name="Nellist C.F."/>
            <person name="Harrison R.J."/>
        </authorList>
    </citation>
    <scope>NUCLEOTIDE SEQUENCE [LARGE SCALE GENOMIC DNA]</scope>
    <source>
        <strain evidence="16 19">A4</strain>
        <strain evidence="15 20">BC-1</strain>
        <strain evidence="14 24">BC-23</strain>
        <strain evidence="13 18">NOV-27</strain>
        <strain evidence="12 21">NOV-5</strain>
        <strain evidence="11 22">NOV-71</strain>
        <strain evidence="8 17">NOV-9</strain>
        <strain evidence="10 25">ONT-3</strain>
        <strain evidence="9 23">SCRP245</strain>
    </source>
</reference>
<evidence type="ECO:0000313" key="22">
    <source>
        <dbReference type="Proteomes" id="UP000441208"/>
    </source>
</evidence>
<evidence type="ECO:0000313" key="13">
    <source>
        <dbReference type="EMBL" id="KAE9172887.1"/>
    </source>
</evidence>
<evidence type="ECO:0000313" key="11">
    <source>
        <dbReference type="EMBL" id="KAE9071488.1"/>
    </source>
</evidence>
<dbReference type="EMBL" id="QXFX01003277">
    <property type="protein sequence ID" value="KAE9070040.1"/>
    <property type="molecule type" value="Genomic_DNA"/>
</dbReference>
<dbReference type="EMBL" id="QXGD01003017">
    <property type="protein sequence ID" value="KAE9181604.1"/>
    <property type="molecule type" value="Genomic_DNA"/>
</dbReference>
<evidence type="ECO:0000256" key="5">
    <source>
        <dbReference type="ARBA" id="ARBA00023136"/>
    </source>
</evidence>
<dbReference type="GO" id="GO:0046839">
    <property type="term" value="P:phospholipid dephosphorylation"/>
    <property type="evidence" value="ECO:0007669"/>
    <property type="project" value="TreeGrafter"/>
</dbReference>
<comment type="caution">
    <text evidence="11">The sequence shown here is derived from an EMBL/GenBank/DDBJ whole genome shotgun (WGS) entry which is preliminary data.</text>
</comment>
<evidence type="ECO:0000313" key="8">
    <source>
        <dbReference type="EMBL" id="KAE8922517.1"/>
    </source>
</evidence>
<comment type="subcellular location">
    <subcellularLocation>
        <location evidence="1">Membrane</location>
        <topology evidence="1">Multi-pass membrane protein</topology>
    </subcellularLocation>
</comment>
<evidence type="ECO:0000313" key="19">
    <source>
        <dbReference type="Proteomes" id="UP000437068"/>
    </source>
</evidence>
<evidence type="ECO:0000256" key="4">
    <source>
        <dbReference type="ARBA" id="ARBA00022989"/>
    </source>
</evidence>
<dbReference type="InterPro" id="IPR043216">
    <property type="entry name" value="PAP-like"/>
</dbReference>
<dbReference type="PANTHER" id="PTHR10165">
    <property type="entry name" value="LIPID PHOSPHATE PHOSPHATASE"/>
    <property type="match status" value="1"/>
</dbReference>